<organism evidence="1 2">
    <name type="scientific">Cichorium intybus</name>
    <name type="common">Chicory</name>
    <dbReference type="NCBI Taxonomy" id="13427"/>
    <lineage>
        <taxon>Eukaryota</taxon>
        <taxon>Viridiplantae</taxon>
        <taxon>Streptophyta</taxon>
        <taxon>Embryophyta</taxon>
        <taxon>Tracheophyta</taxon>
        <taxon>Spermatophyta</taxon>
        <taxon>Magnoliopsida</taxon>
        <taxon>eudicotyledons</taxon>
        <taxon>Gunneridae</taxon>
        <taxon>Pentapetalae</taxon>
        <taxon>asterids</taxon>
        <taxon>campanulids</taxon>
        <taxon>Asterales</taxon>
        <taxon>Asteraceae</taxon>
        <taxon>Cichorioideae</taxon>
        <taxon>Cichorieae</taxon>
        <taxon>Cichoriinae</taxon>
        <taxon>Cichorium</taxon>
    </lineage>
</organism>
<protein>
    <submittedName>
        <fullName evidence="1">Uncharacterized protein</fullName>
    </submittedName>
</protein>
<name>A0ACB9EZG9_CICIN</name>
<evidence type="ECO:0000313" key="2">
    <source>
        <dbReference type="Proteomes" id="UP001055811"/>
    </source>
</evidence>
<dbReference type="EMBL" id="CM042011">
    <property type="protein sequence ID" value="KAI3764030.1"/>
    <property type="molecule type" value="Genomic_DNA"/>
</dbReference>
<reference evidence="1 2" key="2">
    <citation type="journal article" date="2022" name="Mol. Ecol. Resour.">
        <title>The genomes of chicory, endive, great burdock and yacon provide insights into Asteraceae paleo-polyploidization history and plant inulin production.</title>
        <authorList>
            <person name="Fan W."/>
            <person name="Wang S."/>
            <person name="Wang H."/>
            <person name="Wang A."/>
            <person name="Jiang F."/>
            <person name="Liu H."/>
            <person name="Zhao H."/>
            <person name="Xu D."/>
            <person name="Zhang Y."/>
        </authorList>
    </citation>
    <scope>NUCLEOTIDE SEQUENCE [LARGE SCALE GENOMIC DNA]</scope>
    <source>
        <strain evidence="2">cv. Punajuju</strain>
        <tissue evidence="1">Leaves</tissue>
    </source>
</reference>
<gene>
    <name evidence="1" type="ORF">L2E82_14030</name>
</gene>
<proteinExistence type="predicted"/>
<evidence type="ECO:0000313" key="1">
    <source>
        <dbReference type="EMBL" id="KAI3764030.1"/>
    </source>
</evidence>
<comment type="caution">
    <text evidence="1">The sequence shown here is derived from an EMBL/GenBank/DDBJ whole genome shotgun (WGS) entry which is preliminary data.</text>
</comment>
<keyword evidence="2" id="KW-1185">Reference proteome</keyword>
<accession>A0ACB9EZG9</accession>
<reference evidence="2" key="1">
    <citation type="journal article" date="2022" name="Mol. Ecol. Resour.">
        <title>The genomes of chicory, endive, great burdock and yacon provide insights into Asteraceae palaeo-polyploidization history and plant inulin production.</title>
        <authorList>
            <person name="Fan W."/>
            <person name="Wang S."/>
            <person name="Wang H."/>
            <person name="Wang A."/>
            <person name="Jiang F."/>
            <person name="Liu H."/>
            <person name="Zhao H."/>
            <person name="Xu D."/>
            <person name="Zhang Y."/>
        </authorList>
    </citation>
    <scope>NUCLEOTIDE SEQUENCE [LARGE SCALE GENOMIC DNA]</scope>
    <source>
        <strain evidence="2">cv. Punajuju</strain>
    </source>
</reference>
<sequence length="156" mass="16659">MVLYLLLPHPLSFASNDAFRPILPYTPLSSMHFDGGGVPFPVNSIMSVGCIDSCAAGDVKQTSFESINNGLLLSPIATSEDSLRRALAEKQSTIDASGNAIRQLKSSGAAKSEIDDAVKALDAFKLEKTSIETQLKASISGDASFSLKFDFIYCSF</sequence>
<dbReference type="Proteomes" id="UP001055811">
    <property type="component" value="Linkage Group LG03"/>
</dbReference>